<dbReference type="STRING" id="946333.A4W93_20050"/>
<dbReference type="AlphaFoldDB" id="A0A1W6LCL6"/>
<dbReference type="InterPro" id="IPR003953">
    <property type="entry name" value="FAD-dep_OxRdtase_2_FAD-bd"/>
</dbReference>
<dbReference type="InterPro" id="IPR050315">
    <property type="entry name" value="FAD-oxidoreductase_2"/>
</dbReference>
<organism evidence="6 7">
    <name type="scientific">Piscinibacter gummiphilus</name>
    <dbReference type="NCBI Taxonomy" id="946333"/>
    <lineage>
        <taxon>Bacteria</taxon>
        <taxon>Pseudomonadati</taxon>
        <taxon>Pseudomonadota</taxon>
        <taxon>Betaproteobacteria</taxon>
        <taxon>Burkholderiales</taxon>
        <taxon>Sphaerotilaceae</taxon>
        <taxon>Piscinibacter</taxon>
    </lineage>
</organism>
<dbReference type="PANTHER" id="PTHR43400:SF10">
    <property type="entry name" value="3-OXOSTEROID 1-DEHYDROGENASE"/>
    <property type="match status" value="1"/>
</dbReference>
<evidence type="ECO:0000313" key="6">
    <source>
        <dbReference type="EMBL" id="ARN22004.1"/>
    </source>
</evidence>
<proteinExistence type="predicted"/>
<dbReference type="KEGG" id="rgu:A4W93_20050"/>
<dbReference type="InterPro" id="IPR036188">
    <property type="entry name" value="FAD/NAD-bd_sf"/>
</dbReference>
<keyword evidence="2" id="KW-0285">Flavoprotein</keyword>
<reference evidence="6 7" key="1">
    <citation type="submission" date="2016-04" db="EMBL/GenBank/DDBJ databases">
        <title>Complete genome sequence of natural rubber-degrading, novel Gram-negative bacterium, Rhizobacter gummiphilus strain NS21.</title>
        <authorList>
            <person name="Tabata M."/>
            <person name="Kasai D."/>
            <person name="Fukuda M."/>
        </authorList>
    </citation>
    <scope>NUCLEOTIDE SEQUENCE [LARGE SCALE GENOMIC DNA]</scope>
    <source>
        <strain evidence="6 7">NS21</strain>
    </source>
</reference>
<dbReference type="RefSeq" id="WP_085752300.1">
    <property type="nucleotide sequence ID" value="NZ_BSPR01000006.1"/>
</dbReference>
<dbReference type="GO" id="GO:0016491">
    <property type="term" value="F:oxidoreductase activity"/>
    <property type="evidence" value="ECO:0007669"/>
    <property type="project" value="UniProtKB-KW"/>
</dbReference>
<evidence type="ECO:0000259" key="5">
    <source>
        <dbReference type="Pfam" id="PF00890"/>
    </source>
</evidence>
<evidence type="ECO:0000256" key="2">
    <source>
        <dbReference type="ARBA" id="ARBA00022630"/>
    </source>
</evidence>
<evidence type="ECO:0000256" key="1">
    <source>
        <dbReference type="ARBA" id="ARBA00001974"/>
    </source>
</evidence>
<dbReference type="OrthoDB" id="9813348at2"/>
<comment type="cofactor">
    <cofactor evidence="1">
        <name>FAD</name>
        <dbReference type="ChEBI" id="CHEBI:57692"/>
    </cofactor>
</comment>
<evidence type="ECO:0000256" key="4">
    <source>
        <dbReference type="ARBA" id="ARBA00023002"/>
    </source>
</evidence>
<dbReference type="PRINTS" id="PR00411">
    <property type="entry name" value="PNDRDTASEI"/>
</dbReference>
<dbReference type="InterPro" id="IPR027477">
    <property type="entry name" value="Succ_DH/fumarate_Rdtase_cat_sf"/>
</dbReference>
<protein>
    <submittedName>
        <fullName evidence="6">FAD-binding dehydrogenase</fullName>
    </submittedName>
</protein>
<dbReference type="Proteomes" id="UP000193427">
    <property type="component" value="Chromosome"/>
</dbReference>
<feature type="domain" description="FAD-dependent oxidoreductase 2 FAD-binding" evidence="5">
    <location>
        <begin position="13"/>
        <end position="552"/>
    </location>
</feature>
<accession>A0A1W6LCL6</accession>
<dbReference type="EMBL" id="CP015118">
    <property type="protein sequence ID" value="ARN22004.1"/>
    <property type="molecule type" value="Genomic_DNA"/>
</dbReference>
<evidence type="ECO:0000256" key="3">
    <source>
        <dbReference type="ARBA" id="ARBA00022827"/>
    </source>
</evidence>
<name>A0A1W6LCL6_9BURK</name>
<evidence type="ECO:0000313" key="7">
    <source>
        <dbReference type="Proteomes" id="UP000193427"/>
    </source>
</evidence>
<sequence length="586" mass="61418">MGKSVGESVVDCDVLVIGSGAGGLSAAVTAAAHGLKVVVLEKEPVYGGTTAWSGGWLWIPRNPLAVAAGIVEPEDGPRTYLRHELGDRYDPARVEAFLAQGPRMVEFFQSRTSVKFIDGNAVPDFHGHSPGACEGGRSVCAAPFDARELGARVHALRRPLDLISLWGMGIASGADVRHFLNAMRSWRSFAYVTARVLRHGRDLLLHGRGMHLVNGNALAARLAKSAFDLGVDLRVDSAVTRLLRDGERVTGACVTGPSGHRYEVHARRGVVLACGGFPHDIARKRALIPHAPTGREHWSAAPPSNTGDGLRLGESVGAVVDDTLPAAGGWAPVSLVTRRDGSVGAFPHLLERAKPGLIAVTRSGRRFVNEAGSYHDFIGGLLAAVPKGEPVEAWLVCDHTFIRHYGLGHAKPAPMPLGPSLRSGYLMRGRTPAELAAACGLDAAAFAETLATHNRDAVQGTDTAFGRGGIPYNRVNGDAAHTPNPCLAPIERGPFYAVKVVPGSLGTFAGLRTDALARVLDGTGRPVPGLFACGADMSSVMGGRYPSGGITLGPAMTFGYIAGRHLAGIDGEGAEPALHSESLSLS</sequence>
<keyword evidence="7" id="KW-1185">Reference proteome</keyword>
<dbReference type="GO" id="GO:0008202">
    <property type="term" value="P:steroid metabolic process"/>
    <property type="evidence" value="ECO:0007669"/>
    <property type="project" value="UniProtKB-ARBA"/>
</dbReference>
<dbReference type="Pfam" id="PF00890">
    <property type="entry name" value="FAD_binding_2"/>
    <property type="match status" value="1"/>
</dbReference>
<keyword evidence="3" id="KW-0274">FAD</keyword>
<dbReference type="SUPFAM" id="SSF56425">
    <property type="entry name" value="Succinate dehydrogenase/fumarate reductase flavoprotein, catalytic domain"/>
    <property type="match status" value="1"/>
</dbReference>
<dbReference type="NCBIfam" id="NF004789">
    <property type="entry name" value="PRK06134.1"/>
    <property type="match status" value="1"/>
</dbReference>
<gene>
    <name evidence="6" type="ORF">A4W93_20050</name>
</gene>
<dbReference type="SUPFAM" id="SSF51905">
    <property type="entry name" value="FAD/NAD(P)-binding domain"/>
    <property type="match status" value="1"/>
</dbReference>
<dbReference type="PANTHER" id="PTHR43400">
    <property type="entry name" value="FUMARATE REDUCTASE"/>
    <property type="match status" value="1"/>
</dbReference>
<dbReference type="Gene3D" id="3.50.50.60">
    <property type="entry name" value="FAD/NAD(P)-binding domain"/>
    <property type="match status" value="2"/>
</dbReference>
<keyword evidence="4" id="KW-0560">Oxidoreductase</keyword>